<dbReference type="InterPro" id="IPR016846">
    <property type="entry name" value="cNMP-bd_ion_channel"/>
</dbReference>
<dbReference type="Gene3D" id="1.10.287.1260">
    <property type="match status" value="1"/>
</dbReference>
<dbReference type="PANTHER" id="PTHR30566:SF5">
    <property type="entry name" value="MECHANOSENSITIVE ION CHANNEL PROTEIN 1, MITOCHONDRIAL-RELATED"/>
    <property type="match status" value="1"/>
</dbReference>
<dbReference type="InterPro" id="IPR006685">
    <property type="entry name" value="MscS_channel_2nd"/>
</dbReference>
<dbReference type="Gene3D" id="2.60.120.10">
    <property type="entry name" value="Jelly Rolls"/>
    <property type="match status" value="1"/>
</dbReference>
<reference evidence="8" key="1">
    <citation type="submission" date="2016-07" db="EMBL/GenBank/DDBJ databases">
        <title>Microvirga ossetica sp. nov. a new species of rhizobia isolated from root nodules of the legume species Vicia alpestris Steven originated from North Ossetia region in the Caucasus.</title>
        <authorList>
            <person name="Safronova V.I."/>
            <person name="Kuznetsova I.G."/>
            <person name="Sazanova A.L."/>
            <person name="Belimov A."/>
            <person name="Andronov E."/>
            <person name="Osledkin Y.S."/>
            <person name="Onishchuk O.P."/>
            <person name="Kurchak O.N."/>
            <person name="Shaposhnikov A.I."/>
            <person name="Willems A."/>
            <person name="Tikhonovich I.A."/>
        </authorList>
    </citation>
    <scope>NUCLEOTIDE SEQUENCE [LARGE SCALE GENOMIC DNA]</scope>
    <source>
        <strain evidence="8">V5/3M</strain>
        <plasmid evidence="8">unnamed1</plasmid>
    </source>
</reference>
<dbReference type="PROSITE" id="PS50042">
    <property type="entry name" value="CNMP_BINDING_3"/>
    <property type="match status" value="1"/>
</dbReference>
<evidence type="ECO:0000256" key="5">
    <source>
        <dbReference type="ARBA" id="ARBA00023136"/>
    </source>
</evidence>
<dbReference type="InterPro" id="IPR023408">
    <property type="entry name" value="MscS_beta-dom_sf"/>
</dbReference>
<dbReference type="PIRSF" id="PIRSF026673">
    <property type="entry name" value="UCP026673_ion_chan"/>
    <property type="match status" value="1"/>
</dbReference>
<keyword evidence="8" id="KW-0614">Plasmid</keyword>
<evidence type="ECO:0000259" key="7">
    <source>
        <dbReference type="PROSITE" id="PS50042"/>
    </source>
</evidence>
<dbReference type="InterPro" id="IPR011066">
    <property type="entry name" value="MscS_channel_C_sf"/>
</dbReference>
<feature type="domain" description="Cyclic nucleotide-binding" evidence="7">
    <location>
        <begin position="351"/>
        <end position="470"/>
    </location>
</feature>
<feature type="transmembrane region" description="Helical" evidence="6">
    <location>
        <begin position="15"/>
        <end position="33"/>
    </location>
</feature>
<comment type="subcellular location">
    <subcellularLocation>
        <location evidence="1">Cell membrane</location>
        <topology evidence="1">Multi-pass membrane protein</topology>
    </subcellularLocation>
</comment>
<evidence type="ECO:0000256" key="2">
    <source>
        <dbReference type="ARBA" id="ARBA00022475"/>
    </source>
</evidence>
<dbReference type="RefSeq" id="WP_099513864.1">
    <property type="nucleotide sequence ID" value="NZ_CP016617.1"/>
</dbReference>
<dbReference type="InterPro" id="IPR010920">
    <property type="entry name" value="LSM_dom_sf"/>
</dbReference>
<dbReference type="SUPFAM" id="SSF82689">
    <property type="entry name" value="Mechanosensitive channel protein MscS (YggB), C-terminal domain"/>
    <property type="match status" value="1"/>
</dbReference>
<dbReference type="CDD" id="cd00038">
    <property type="entry name" value="CAP_ED"/>
    <property type="match status" value="1"/>
</dbReference>
<dbReference type="Pfam" id="PF00924">
    <property type="entry name" value="MS_channel_2nd"/>
    <property type="match status" value="1"/>
</dbReference>
<feature type="transmembrane region" description="Helical" evidence="6">
    <location>
        <begin position="83"/>
        <end position="103"/>
    </location>
</feature>
<proteinExistence type="predicted"/>
<dbReference type="KEGG" id="moc:BB934_31420"/>
<evidence type="ECO:0000256" key="6">
    <source>
        <dbReference type="SAM" id="Phobius"/>
    </source>
</evidence>
<sequence length="502" mass="54452">MVHYGDIINMVADPFVQTGALAVIGAVVTRIVLRNHPTRRLVGQLLFFSALTGLLLYHNIVPYEIGPSSASSLQRVFIGLAKIIWWINAAWSLISTVRVFLIFERQPREGRLLQDLVVGLIYLGAVLSVVAYVFNAPVGTLIATSGVFAIILGLALQSTLSDVFSGIALNLGKPYGIGDWLVLTDGIEGRVIETNWRATHLLNGANDLVIVPNSDLAKARLINLSSPERSHGVTLTVRFRPTTAPSIMLDVMRSVFLSSETILSAPESTVQVTALDANAIELELSFRVADMAMAGRAKSEIFDLIYRHAKAAGLALAPSAEFHGAFALPQPEEVPRHQQTTPLRLLDAIALFASLTADEKEILASTMARRTFRKGDILVEQGTVLKSLMIVRSGVASITLRDNTQERELGRLAPGDFFGEGGLLTGAGERGTIQALTLVVVYEITQEGLAPLMRDRPAIVEELGSLLSKRAAAELHPLEQGQDKVTVRSAHLAARIRHLFDI</sequence>
<keyword evidence="3 6" id="KW-0812">Transmembrane</keyword>
<dbReference type="EMBL" id="CP016617">
    <property type="protein sequence ID" value="ANY82761.1"/>
    <property type="molecule type" value="Genomic_DNA"/>
</dbReference>
<organism evidence="8">
    <name type="scientific">Microvirga ossetica</name>
    <dbReference type="NCBI Taxonomy" id="1882682"/>
    <lineage>
        <taxon>Bacteria</taxon>
        <taxon>Pseudomonadati</taxon>
        <taxon>Pseudomonadota</taxon>
        <taxon>Alphaproteobacteria</taxon>
        <taxon>Hyphomicrobiales</taxon>
        <taxon>Methylobacteriaceae</taxon>
        <taxon>Microvirga</taxon>
    </lineage>
</organism>
<keyword evidence="5 6" id="KW-0472">Membrane</keyword>
<evidence type="ECO:0000256" key="1">
    <source>
        <dbReference type="ARBA" id="ARBA00004651"/>
    </source>
</evidence>
<feature type="transmembrane region" description="Helical" evidence="6">
    <location>
        <begin position="45"/>
        <end position="63"/>
    </location>
</feature>
<name>A0A1B2ES18_9HYPH</name>
<protein>
    <submittedName>
        <fullName evidence="8">Mechanosensitive ion channel protein</fullName>
    </submittedName>
</protein>
<dbReference type="InterPro" id="IPR000595">
    <property type="entry name" value="cNMP-bd_dom"/>
</dbReference>
<dbReference type="GO" id="GO:0008381">
    <property type="term" value="F:mechanosensitive monoatomic ion channel activity"/>
    <property type="evidence" value="ECO:0007669"/>
    <property type="project" value="UniProtKB-ARBA"/>
</dbReference>
<accession>A0A1B2ES18</accession>
<dbReference type="InterPro" id="IPR014710">
    <property type="entry name" value="RmlC-like_jellyroll"/>
</dbReference>
<keyword evidence="2" id="KW-1003">Cell membrane</keyword>
<keyword evidence="4 6" id="KW-1133">Transmembrane helix</keyword>
<evidence type="ECO:0000256" key="4">
    <source>
        <dbReference type="ARBA" id="ARBA00022989"/>
    </source>
</evidence>
<feature type="transmembrane region" description="Helical" evidence="6">
    <location>
        <begin position="115"/>
        <end position="134"/>
    </location>
</feature>
<gene>
    <name evidence="8" type="ORF">BB934_31420</name>
</gene>
<dbReference type="SUPFAM" id="SSF51206">
    <property type="entry name" value="cAMP-binding domain-like"/>
    <property type="match status" value="1"/>
</dbReference>
<dbReference type="Gene3D" id="2.30.30.60">
    <property type="match status" value="1"/>
</dbReference>
<dbReference type="GO" id="GO:0005886">
    <property type="term" value="C:plasma membrane"/>
    <property type="evidence" value="ECO:0007669"/>
    <property type="project" value="UniProtKB-SubCell"/>
</dbReference>
<dbReference type="AlphaFoldDB" id="A0A1B2ES18"/>
<geneLocation type="plasmid" evidence="8">
    <name>unnamed1</name>
</geneLocation>
<dbReference type="PANTHER" id="PTHR30566">
    <property type="entry name" value="YNAI-RELATED MECHANOSENSITIVE ION CHANNEL"/>
    <property type="match status" value="1"/>
</dbReference>
<dbReference type="Pfam" id="PF00027">
    <property type="entry name" value="cNMP_binding"/>
    <property type="match status" value="1"/>
</dbReference>
<dbReference type="SMART" id="SM00100">
    <property type="entry name" value="cNMP"/>
    <property type="match status" value="1"/>
</dbReference>
<dbReference type="SUPFAM" id="SSF50182">
    <property type="entry name" value="Sm-like ribonucleoproteins"/>
    <property type="match status" value="1"/>
</dbReference>
<evidence type="ECO:0000313" key="8">
    <source>
        <dbReference type="EMBL" id="ANY82761.1"/>
    </source>
</evidence>
<dbReference type="OrthoDB" id="9775207at2"/>
<evidence type="ECO:0000256" key="3">
    <source>
        <dbReference type="ARBA" id="ARBA00022692"/>
    </source>
</evidence>
<dbReference type="InterPro" id="IPR018490">
    <property type="entry name" value="cNMP-bd_dom_sf"/>
</dbReference>